<dbReference type="PANTHER" id="PTHR11895:SF7">
    <property type="entry name" value="GLUTAMYL-TRNA(GLN) AMIDOTRANSFERASE SUBUNIT A, MITOCHONDRIAL"/>
    <property type="match status" value="1"/>
</dbReference>
<dbReference type="RefSeq" id="WP_012559976.1">
    <property type="nucleotide sequence ID" value="NC_011370.1"/>
</dbReference>
<feature type="domain" description="Amidase" evidence="5">
    <location>
        <begin position="29"/>
        <end position="459"/>
    </location>
</feature>
<evidence type="ECO:0000256" key="1">
    <source>
        <dbReference type="ARBA" id="ARBA00003871"/>
    </source>
</evidence>
<sequence>MPSFDSDYGKRDGLELADLLYCREISPKELMESAIAAAEAVNPALNAFCFPRHEAALVEAEKATLQGTFGALPFAFKDSGLAAQGHGGSIGSRLFSKSMSHTDSTLAARFRKDGFISFGRTTVPEMCMAPTTEARQNGGATRNPWDHSRSAGGSSGGAAVAVATGVVPIAHGSDGGGSIRIPAACCGLYGLKTSRGLVPHGPNKGEGWGGLAVHGILTRSVYDSAAALNGIAGMEPGAPYASPERPDSFLESLELPFDRALRIAKWTVGWDGIPIAPDCLAALEKAEHALVALGHEVVDVYPPELDYTAFVEALIDVLCTNAAMSVSDFLTSNPVENWRDLLEPAIQDACAIGNSLPAMRYVAAISTFHRVGRALDSYMASYDFVISPTLTQPPLPLAELSMDTDFRSFRRKAARYTMFLALLNASGQPAANLPLFKSSSGLPIGVQLIGRFGQDAEILKLSAQLECETGWADLQFVRSHAAQAGHAQDLNGRKTAPASQRA</sequence>
<name>A0ABF7QZX1_RHILW</name>
<comment type="similarity">
    <text evidence="2">Belongs to the amidase family.</text>
</comment>
<keyword evidence="6" id="KW-0614">Plasmid</keyword>
<dbReference type="InterPro" id="IPR020556">
    <property type="entry name" value="Amidase_CS"/>
</dbReference>
<dbReference type="AlphaFoldDB" id="A0ABF7QZX1"/>
<organism evidence="6 7">
    <name type="scientific">Rhizobium leguminosarum bv. trifolii (strain WSM2304)</name>
    <dbReference type="NCBI Taxonomy" id="395492"/>
    <lineage>
        <taxon>Bacteria</taxon>
        <taxon>Pseudomonadati</taxon>
        <taxon>Pseudomonadota</taxon>
        <taxon>Alphaproteobacteria</taxon>
        <taxon>Hyphomicrobiales</taxon>
        <taxon>Rhizobiaceae</taxon>
        <taxon>Rhizobium/Agrobacterium group</taxon>
        <taxon>Rhizobium</taxon>
    </lineage>
</organism>
<evidence type="ECO:0000256" key="2">
    <source>
        <dbReference type="ARBA" id="ARBA00009199"/>
    </source>
</evidence>
<dbReference type="InterPro" id="IPR036928">
    <property type="entry name" value="AS_sf"/>
</dbReference>
<evidence type="ECO:0000256" key="4">
    <source>
        <dbReference type="SAM" id="MobiDB-lite"/>
    </source>
</evidence>
<dbReference type="InterPro" id="IPR000120">
    <property type="entry name" value="Amidase"/>
</dbReference>
<dbReference type="KEGG" id="rlt:Rleg2_6344"/>
<proteinExistence type="inferred from homology"/>
<dbReference type="InterPro" id="IPR023631">
    <property type="entry name" value="Amidase_dom"/>
</dbReference>
<evidence type="ECO:0000313" key="7">
    <source>
        <dbReference type="Proteomes" id="UP000008330"/>
    </source>
</evidence>
<accession>A0ABF7QZX1</accession>
<keyword evidence="7" id="KW-1185">Reference proteome</keyword>
<dbReference type="Proteomes" id="UP000008330">
    <property type="component" value="Plasmid pRLG203"/>
</dbReference>
<evidence type="ECO:0000259" key="5">
    <source>
        <dbReference type="Pfam" id="PF01425"/>
    </source>
</evidence>
<geneLocation type="plasmid" evidence="6 7">
    <name>pRLG203</name>
</geneLocation>
<evidence type="ECO:0000256" key="3">
    <source>
        <dbReference type="ARBA" id="ARBA00021874"/>
    </source>
</evidence>
<dbReference type="GO" id="GO:0016787">
    <property type="term" value="F:hydrolase activity"/>
    <property type="evidence" value="ECO:0007669"/>
    <property type="project" value="UniProtKB-KW"/>
</dbReference>
<comment type="function">
    <text evidence="1">Hydrolyzes indole-3-acetamide (IAM) into indole-3-acetic acid (IAA).</text>
</comment>
<gene>
    <name evidence="6" type="ordered locus">Rleg2_6344</name>
</gene>
<dbReference type="EMBL" id="CP001195">
    <property type="protein sequence ID" value="ACI59710.1"/>
    <property type="molecule type" value="Genomic_DNA"/>
</dbReference>
<evidence type="ECO:0000313" key="6">
    <source>
        <dbReference type="EMBL" id="ACI59710.1"/>
    </source>
</evidence>
<dbReference type="SUPFAM" id="SSF75304">
    <property type="entry name" value="Amidase signature (AS) enzymes"/>
    <property type="match status" value="1"/>
</dbReference>
<keyword evidence="6" id="KW-0378">Hydrolase</keyword>
<protein>
    <recommendedName>
        <fullName evidence="3">Indoleacetamide hydrolase</fullName>
    </recommendedName>
</protein>
<dbReference type="Pfam" id="PF01425">
    <property type="entry name" value="Amidase"/>
    <property type="match status" value="1"/>
</dbReference>
<feature type="region of interest" description="Disordered" evidence="4">
    <location>
        <begin position="134"/>
        <end position="154"/>
    </location>
</feature>
<dbReference type="PROSITE" id="PS00571">
    <property type="entry name" value="AMIDASES"/>
    <property type="match status" value="1"/>
</dbReference>
<dbReference type="Gene3D" id="3.90.1300.10">
    <property type="entry name" value="Amidase signature (AS) domain"/>
    <property type="match status" value="1"/>
</dbReference>
<dbReference type="PANTHER" id="PTHR11895">
    <property type="entry name" value="TRANSAMIDASE"/>
    <property type="match status" value="1"/>
</dbReference>
<reference evidence="6 7" key="1">
    <citation type="journal article" date="2010" name="Stand. Genomic Sci.">
        <title>Complete genome sequence of Rhizobium leguminosarum bv trifolii strain WSM2304, an effective microsymbiont of the South American clover Trifolium polymorphum.</title>
        <authorList>
            <person name="Reeve W."/>
            <person name="O'Hara G."/>
            <person name="Chain P."/>
            <person name="Ardley J."/>
            <person name="Brau L."/>
            <person name="Nandesena K."/>
            <person name="Tiwari R."/>
            <person name="Malfatti S."/>
            <person name="Kiss H."/>
            <person name="Lapidus A."/>
            <person name="Copeland A."/>
            <person name="Nolan M."/>
            <person name="Land M."/>
            <person name="Ivanova N."/>
            <person name="Mavromatis K."/>
            <person name="Markowitz V."/>
            <person name="Kyrpides N."/>
            <person name="Melino V."/>
            <person name="Denton M."/>
            <person name="Yates R."/>
            <person name="Howieson J."/>
        </authorList>
    </citation>
    <scope>NUCLEOTIDE SEQUENCE [LARGE SCALE GENOMIC DNA]</scope>
    <source>
        <strain evidence="6 7">WSM2304</strain>
    </source>
</reference>